<gene>
    <name evidence="2" type="ORF">BDY21DRAFT_362491</name>
</gene>
<dbReference type="AlphaFoldDB" id="A0A6A6P6B5"/>
<feature type="chain" id="PRO_5025587641" evidence="1">
    <location>
        <begin position="17"/>
        <end position="160"/>
    </location>
</feature>
<feature type="signal peptide" evidence="1">
    <location>
        <begin position="1"/>
        <end position="16"/>
    </location>
</feature>
<reference evidence="2" key="1">
    <citation type="journal article" date="2020" name="Stud. Mycol.">
        <title>101 Dothideomycetes genomes: a test case for predicting lifestyles and emergence of pathogens.</title>
        <authorList>
            <person name="Haridas S."/>
            <person name="Albert R."/>
            <person name="Binder M."/>
            <person name="Bloem J."/>
            <person name="Labutti K."/>
            <person name="Salamov A."/>
            <person name="Andreopoulos B."/>
            <person name="Baker S."/>
            <person name="Barry K."/>
            <person name="Bills G."/>
            <person name="Bluhm B."/>
            <person name="Cannon C."/>
            <person name="Castanera R."/>
            <person name="Culley D."/>
            <person name="Daum C."/>
            <person name="Ezra D."/>
            <person name="Gonzalez J."/>
            <person name="Henrissat B."/>
            <person name="Kuo A."/>
            <person name="Liang C."/>
            <person name="Lipzen A."/>
            <person name="Lutzoni F."/>
            <person name="Magnuson J."/>
            <person name="Mondo S."/>
            <person name="Nolan M."/>
            <person name="Ohm R."/>
            <person name="Pangilinan J."/>
            <person name="Park H.-J."/>
            <person name="Ramirez L."/>
            <person name="Alfaro M."/>
            <person name="Sun H."/>
            <person name="Tritt A."/>
            <person name="Yoshinaga Y."/>
            <person name="Zwiers L.-H."/>
            <person name="Turgeon B."/>
            <person name="Goodwin S."/>
            <person name="Spatafora J."/>
            <person name="Crous P."/>
            <person name="Grigoriev I."/>
        </authorList>
    </citation>
    <scope>NUCLEOTIDE SEQUENCE</scope>
    <source>
        <strain evidence="2">ATCC 16933</strain>
    </source>
</reference>
<evidence type="ECO:0000256" key="1">
    <source>
        <dbReference type="SAM" id="SignalP"/>
    </source>
</evidence>
<keyword evidence="3" id="KW-1185">Reference proteome</keyword>
<evidence type="ECO:0000313" key="3">
    <source>
        <dbReference type="Proteomes" id="UP000799766"/>
    </source>
</evidence>
<organism evidence="2 3">
    <name type="scientific">Lineolata rhizophorae</name>
    <dbReference type="NCBI Taxonomy" id="578093"/>
    <lineage>
        <taxon>Eukaryota</taxon>
        <taxon>Fungi</taxon>
        <taxon>Dikarya</taxon>
        <taxon>Ascomycota</taxon>
        <taxon>Pezizomycotina</taxon>
        <taxon>Dothideomycetes</taxon>
        <taxon>Dothideomycetes incertae sedis</taxon>
        <taxon>Lineolatales</taxon>
        <taxon>Lineolataceae</taxon>
        <taxon>Lineolata</taxon>
    </lineage>
</organism>
<sequence>MTELLALALAPASVFLLAPHATPLRPIRVTVVISRRTLCHLAVCAPSGNARKCRWRRRGLPSGKLAVAVLDCLVAAADPRVFAMAPDSGFSAVASVQISFVVGKVKGMAGVARSRLRRAARAHSNQSVLELLGEVVDIAMGATETPWVKPNIVTGMTASP</sequence>
<dbReference type="Proteomes" id="UP000799766">
    <property type="component" value="Unassembled WGS sequence"/>
</dbReference>
<name>A0A6A6P6B5_9PEZI</name>
<dbReference type="EMBL" id="MU001676">
    <property type="protein sequence ID" value="KAF2458983.1"/>
    <property type="molecule type" value="Genomic_DNA"/>
</dbReference>
<keyword evidence="1" id="KW-0732">Signal</keyword>
<accession>A0A6A6P6B5</accession>
<protein>
    <submittedName>
        <fullName evidence="2">Uncharacterized protein</fullName>
    </submittedName>
</protein>
<proteinExistence type="predicted"/>
<evidence type="ECO:0000313" key="2">
    <source>
        <dbReference type="EMBL" id="KAF2458983.1"/>
    </source>
</evidence>